<sequence length="275" mass="29919">MSVYVAVEGPRVEFATLSKQGRREHNEDACGYWTSPGGACFVVCDGAGGHGGGDVASETAVRTLLSAFSSRPLLTRENIESLIAQADSAIRYGQRLTGSLRQMSATVTALFLDGSARQAQWIHLGDTRLYHFRKRGCRQLTKDHSIVQNFVDAGMLSESRVRGHSERNLLFAALGMGEDVPPAALDVPFDVEEGDAFLICTDGFWEVVLESEMLDELMYASAAEEWLVRMERLIIERSSPGQDNYSALAVWVGSPNDMTVPWVAPSVGAANLSNG</sequence>
<dbReference type="OrthoDB" id="9801841at2"/>
<keyword evidence="3" id="KW-1185">Reference proteome</keyword>
<proteinExistence type="predicted"/>
<reference evidence="2 3" key="1">
    <citation type="submission" date="2019-07" db="EMBL/GenBank/DDBJ databases">
        <title>Pseudomonas mangiferae sp. nov., isolated from bark of mango tree in Thailand.</title>
        <authorList>
            <person name="Srisuk N."/>
            <person name="Anurat P."/>
        </authorList>
    </citation>
    <scope>NUCLEOTIDE SEQUENCE [LARGE SCALE GENOMIC DNA]</scope>
    <source>
        <strain evidence="2 3">DMKU_BBB3-04</strain>
    </source>
</reference>
<dbReference type="SMART" id="SM00332">
    <property type="entry name" value="PP2Cc"/>
    <property type="match status" value="1"/>
</dbReference>
<dbReference type="InterPro" id="IPR001932">
    <property type="entry name" value="PPM-type_phosphatase-like_dom"/>
</dbReference>
<dbReference type="CDD" id="cd00143">
    <property type="entry name" value="PP2Cc"/>
    <property type="match status" value="1"/>
</dbReference>
<dbReference type="Proteomes" id="UP000315235">
    <property type="component" value="Unassembled WGS sequence"/>
</dbReference>
<evidence type="ECO:0000259" key="1">
    <source>
        <dbReference type="PROSITE" id="PS51746"/>
    </source>
</evidence>
<evidence type="ECO:0000313" key="2">
    <source>
        <dbReference type="EMBL" id="TRX76776.1"/>
    </source>
</evidence>
<dbReference type="PROSITE" id="PS51746">
    <property type="entry name" value="PPM_2"/>
    <property type="match status" value="1"/>
</dbReference>
<dbReference type="InterPro" id="IPR036457">
    <property type="entry name" value="PPM-type-like_dom_sf"/>
</dbReference>
<protein>
    <submittedName>
        <fullName evidence="2">Serine/threonine-protein phosphatase</fullName>
    </submittedName>
</protein>
<dbReference type="SMART" id="SM00331">
    <property type="entry name" value="PP2C_SIG"/>
    <property type="match status" value="1"/>
</dbReference>
<dbReference type="SUPFAM" id="SSF81606">
    <property type="entry name" value="PP2C-like"/>
    <property type="match status" value="1"/>
</dbReference>
<dbReference type="EMBL" id="VJOY01000001">
    <property type="protein sequence ID" value="TRX76776.1"/>
    <property type="molecule type" value="Genomic_DNA"/>
</dbReference>
<gene>
    <name evidence="2" type="ORF">FM069_01785</name>
</gene>
<comment type="caution">
    <text evidence="2">The sequence shown here is derived from an EMBL/GenBank/DDBJ whole genome shotgun (WGS) entry which is preliminary data.</text>
</comment>
<name>A0A553H4X6_9PSED</name>
<dbReference type="RefSeq" id="WP_143486506.1">
    <property type="nucleotide sequence ID" value="NZ_VJOY01000001.1"/>
</dbReference>
<feature type="domain" description="PPM-type phosphatase" evidence="1">
    <location>
        <begin position="13"/>
        <end position="252"/>
    </location>
</feature>
<evidence type="ECO:0000313" key="3">
    <source>
        <dbReference type="Proteomes" id="UP000315235"/>
    </source>
</evidence>
<organism evidence="2 3">
    <name type="scientific">Pseudomonas mangiferae</name>
    <dbReference type="NCBI Taxonomy" id="2593654"/>
    <lineage>
        <taxon>Bacteria</taxon>
        <taxon>Pseudomonadati</taxon>
        <taxon>Pseudomonadota</taxon>
        <taxon>Gammaproteobacteria</taxon>
        <taxon>Pseudomonadales</taxon>
        <taxon>Pseudomonadaceae</taxon>
        <taxon>Pseudomonas</taxon>
    </lineage>
</organism>
<accession>A0A553H4X6</accession>
<dbReference type="Gene3D" id="3.60.40.10">
    <property type="entry name" value="PPM-type phosphatase domain"/>
    <property type="match status" value="1"/>
</dbReference>
<dbReference type="AlphaFoldDB" id="A0A553H4X6"/>
<dbReference type="Pfam" id="PF13672">
    <property type="entry name" value="PP2C_2"/>
    <property type="match status" value="1"/>
</dbReference>